<proteinExistence type="predicted"/>
<reference evidence="1 2" key="1">
    <citation type="submission" date="2018-08" db="EMBL/GenBank/DDBJ databases">
        <title>Recombination of ecologically and evolutionarily significant loci maintains genetic cohesion in the Pseudomonas syringae species complex.</title>
        <authorList>
            <person name="Dillon M."/>
            <person name="Thakur S."/>
            <person name="Almeida R.N.D."/>
            <person name="Weir B.S."/>
            <person name="Guttman D.S."/>
        </authorList>
    </citation>
    <scope>NUCLEOTIDE SEQUENCE [LARGE SCALE GENOMIC DNA]</scope>
    <source>
        <strain evidence="1 2">ICMP 3402</strain>
    </source>
</reference>
<dbReference type="EMBL" id="RBTW01000034">
    <property type="protein sequence ID" value="RMU22602.1"/>
    <property type="molecule type" value="Genomic_DNA"/>
</dbReference>
<organism evidence="1 2">
    <name type="scientific">Pseudomonas amygdali pv. lachrymans</name>
    <name type="common">Pseudomonas syringae pv. lachrymans</name>
    <dbReference type="NCBI Taxonomy" id="53707"/>
    <lineage>
        <taxon>Bacteria</taxon>
        <taxon>Pseudomonadati</taxon>
        <taxon>Pseudomonadota</taxon>
        <taxon>Gammaproteobacteria</taxon>
        <taxon>Pseudomonadales</taxon>
        <taxon>Pseudomonadaceae</taxon>
        <taxon>Pseudomonas</taxon>
        <taxon>Pseudomonas amygdali</taxon>
    </lineage>
</organism>
<protein>
    <recommendedName>
        <fullName evidence="3">Antirestriction protein ArdR</fullName>
    </recommendedName>
</protein>
<dbReference type="Proteomes" id="UP000271817">
    <property type="component" value="Unassembled WGS sequence"/>
</dbReference>
<sequence>MAPWYFNEVKEQNPLMAQLIEALRATATKWRAGNQEHAGGVVLVWRGEVYGWKNELRNPASERPGAYAVDKAGLVFQAQGGDDYNGAKAWVAVNPDEH</sequence>
<dbReference type="AlphaFoldDB" id="A0AB37RB98"/>
<comment type="caution">
    <text evidence="1">The sequence shown here is derived from an EMBL/GenBank/DDBJ whole genome shotgun (WGS) entry which is preliminary data.</text>
</comment>
<evidence type="ECO:0000313" key="1">
    <source>
        <dbReference type="EMBL" id="RMU22602.1"/>
    </source>
</evidence>
<evidence type="ECO:0000313" key="2">
    <source>
        <dbReference type="Proteomes" id="UP000271817"/>
    </source>
</evidence>
<accession>A0AB37RB98</accession>
<name>A0AB37RB98_PSEAV</name>
<evidence type="ECO:0008006" key="3">
    <source>
        <dbReference type="Google" id="ProtNLM"/>
    </source>
</evidence>
<gene>
    <name evidence="1" type="ORF">ALP33_00151</name>
</gene>